<dbReference type="Proteomes" id="UP000610746">
    <property type="component" value="Unassembled WGS sequence"/>
</dbReference>
<dbReference type="AlphaFoldDB" id="A0A8J8K5Q4"/>
<evidence type="ECO:0000256" key="4">
    <source>
        <dbReference type="ARBA" id="ARBA00022692"/>
    </source>
</evidence>
<proteinExistence type="inferred from homology"/>
<evidence type="ECO:0000313" key="10">
    <source>
        <dbReference type="Proteomes" id="UP000610746"/>
    </source>
</evidence>
<feature type="transmembrane region" description="Helical" evidence="8">
    <location>
        <begin position="9"/>
        <end position="26"/>
    </location>
</feature>
<evidence type="ECO:0000256" key="5">
    <source>
        <dbReference type="ARBA" id="ARBA00022989"/>
    </source>
</evidence>
<gene>
    <name evidence="9" type="ORF">HNQ03_002024</name>
</gene>
<keyword evidence="5 8" id="KW-1133">Transmembrane helix</keyword>
<keyword evidence="10" id="KW-1185">Reference proteome</keyword>
<dbReference type="NCBIfam" id="NF038066">
    <property type="entry name" value="MptB"/>
    <property type="match status" value="1"/>
</dbReference>
<comment type="caution">
    <text evidence="9">The sequence shown here is derived from an EMBL/GenBank/DDBJ whole genome shotgun (WGS) entry which is preliminary data.</text>
</comment>
<dbReference type="GO" id="GO:0016758">
    <property type="term" value="F:hexosyltransferase activity"/>
    <property type="evidence" value="ECO:0007669"/>
    <property type="project" value="InterPro"/>
</dbReference>
<feature type="transmembrane region" description="Helical" evidence="8">
    <location>
        <begin position="413"/>
        <end position="429"/>
    </location>
</feature>
<evidence type="ECO:0000256" key="2">
    <source>
        <dbReference type="ARBA" id="ARBA00022676"/>
    </source>
</evidence>
<name>A0A8J8K5Q4_9FLAO</name>
<feature type="transmembrane region" description="Helical" evidence="8">
    <location>
        <begin position="32"/>
        <end position="49"/>
    </location>
</feature>
<feature type="transmembrane region" description="Helical" evidence="8">
    <location>
        <begin position="262"/>
        <end position="280"/>
    </location>
</feature>
<dbReference type="EMBL" id="JABSNO010000014">
    <property type="protein sequence ID" value="NRS92940.1"/>
    <property type="molecule type" value="Genomic_DNA"/>
</dbReference>
<feature type="transmembrane region" description="Helical" evidence="8">
    <location>
        <begin position="230"/>
        <end position="253"/>
    </location>
</feature>
<dbReference type="RefSeq" id="WP_173779528.1">
    <property type="nucleotide sequence ID" value="NZ_JABSNO010000014.1"/>
</dbReference>
<dbReference type="InterPro" id="IPR049829">
    <property type="entry name" value="MptA/B-like"/>
</dbReference>
<comment type="subcellular location">
    <subcellularLocation>
        <location evidence="1">Membrane</location>
        <topology evidence="1">Multi-pass membrane protein</topology>
    </subcellularLocation>
</comment>
<evidence type="ECO:0000256" key="1">
    <source>
        <dbReference type="ARBA" id="ARBA00004141"/>
    </source>
</evidence>
<feature type="transmembrane region" description="Helical" evidence="8">
    <location>
        <begin position="321"/>
        <end position="340"/>
    </location>
</feature>
<sequence>MIFSYFRKYISLLSLAIFYVAIAYFLERTDFLFLIISFGLLFFFTFKLIQSKEFSFKNLAIISIVLRLIFLFSLPNLSQDFYRFIWDGRLIVEGLNPYIHLPNDLISDPDFKLSQANYLVQKMGNLSASHYSNYPPINQLFFTIAGFFGKNSIIGSVIILRVIIILADLGTLYFGAKLLTNLGLNKNRIFWYILNPLVIIELTGNLHFEGVMLFFFVWSMYLLHQKKWKFAAVILALSISTKLLPLLLLPLFFQKLAWKKSIAFYGIILGINLLFFAPFFSQTLIENYSKTIGLWFTNFEFNASFYYILREIGFYFTGYNIIQTTGKIIPILMVLYILYRTFFTKNKTTLDLLQSILVVLTIYFLTSTTVHPWYIINLVLLGIFTKYKFPIIWSLTAILSYSAYATAIFKENYWLIFLEYSVVLIYILWEISPLLRRKINAIFAVRN</sequence>
<keyword evidence="4 8" id="KW-0812">Transmembrane</keyword>
<comment type="similarity">
    <text evidence="7">Belongs to the MptA/B family.</text>
</comment>
<feature type="transmembrane region" description="Helical" evidence="8">
    <location>
        <begin position="56"/>
        <end position="74"/>
    </location>
</feature>
<feature type="transmembrane region" description="Helical" evidence="8">
    <location>
        <begin position="387"/>
        <end position="407"/>
    </location>
</feature>
<dbReference type="Pfam" id="PF26314">
    <property type="entry name" value="MptA_B_family"/>
    <property type="match status" value="1"/>
</dbReference>
<evidence type="ECO:0000256" key="7">
    <source>
        <dbReference type="ARBA" id="ARBA00043987"/>
    </source>
</evidence>
<feature type="transmembrane region" description="Helical" evidence="8">
    <location>
        <begin position="352"/>
        <end position="375"/>
    </location>
</feature>
<feature type="transmembrane region" description="Helical" evidence="8">
    <location>
        <begin position="153"/>
        <end position="176"/>
    </location>
</feature>
<evidence type="ECO:0000313" key="9">
    <source>
        <dbReference type="EMBL" id="NRS92940.1"/>
    </source>
</evidence>
<evidence type="ECO:0000256" key="6">
    <source>
        <dbReference type="ARBA" id="ARBA00023136"/>
    </source>
</evidence>
<keyword evidence="2" id="KW-0328">Glycosyltransferase</keyword>
<protein>
    <recommendedName>
        <fullName evidence="11">Mannosyltransferase</fullName>
    </recommendedName>
</protein>
<evidence type="ECO:0000256" key="8">
    <source>
        <dbReference type="SAM" id="Phobius"/>
    </source>
</evidence>
<accession>A0A8J8K5Q4</accession>
<feature type="transmembrane region" description="Helical" evidence="8">
    <location>
        <begin position="292"/>
        <end position="309"/>
    </location>
</feature>
<evidence type="ECO:0000256" key="3">
    <source>
        <dbReference type="ARBA" id="ARBA00022679"/>
    </source>
</evidence>
<reference evidence="9" key="1">
    <citation type="submission" date="2020-05" db="EMBL/GenBank/DDBJ databases">
        <title>Genomic Encyclopedia of Type Strains, Phase IV (KMG-V): Genome sequencing to study the core and pangenomes of soil and plant-associated prokaryotes.</title>
        <authorList>
            <person name="Whitman W."/>
        </authorList>
    </citation>
    <scope>NUCLEOTIDE SEQUENCE</scope>
    <source>
        <strain evidence="9">16F</strain>
    </source>
</reference>
<keyword evidence="6 8" id="KW-0472">Membrane</keyword>
<evidence type="ECO:0008006" key="11">
    <source>
        <dbReference type="Google" id="ProtNLM"/>
    </source>
</evidence>
<dbReference type="GO" id="GO:0005886">
    <property type="term" value="C:plasma membrane"/>
    <property type="evidence" value="ECO:0007669"/>
    <property type="project" value="UniProtKB-SubCell"/>
</dbReference>
<feature type="transmembrane region" description="Helical" evidence="8">
    <location>
        <begin position="197"/>
        <end position="218"/>
    </location>
</feature>
<keyword evidence="3" id="KW-0808">Transferase</keyword>
<organism evidence="9 10">
    <name type="scientific">Frigoriflavimonas asaccharolytica</name>
    <dbReference type="NCBI Taxonomy" id="2735899"/>
    <lineage>
        <taxon>Bacteria</taxon>
        <taxon>Pseudomonadati</taxon>
        <taxon>Bacteroidota</taxon>
        <taxon>Flavobacteriia</taxon>
        <taxon>Flavobacteriales</taxon>
        <taxon>Weeksellaceae</taxon>
        <taxon>Frigoriflavimonas</taxon>
    </lineage>
</organism>